<accession>A0A1E3L657</accession>
<evidence type="ECO:0000313" key="3">
    <source>
        <dbReference type="Proteomes" id="UP000094578"/>
    </source>
</evidence>
<evidence type="ECO:0000256" key="1">
    <source>
        <dbReference type="SAM" id="SignalP"/>
    </source>
</evidence>
<reference evidence="2 3" key="1">
    <citation type="submission" date="2016-08" db="EMBL/GenBank/DDBJ databases">
        <title>Genome sequencing of Paenibacillus sp. TI45-13ar, isolated from Korean traditional nuruk.</title>
        <authorList>
            <person name="Kim S.-J."/>
        </authorList>
    </citation>
    <scope>NUCLEOTIDE SEQUENCE [LARGE SCALE GENOMIC DNA]</scope>
    <source>
        <strain evidence="2 3">TI45-13ar</strain>
    </source>
</reference>
<feature type="signal peptide" evidence="1">
    <location>
        <begin position="1"/>
        <end position="26"/>
    </location>
</feature>
<keyword evidence="1" id="KW-0732">Signal</keyword>
<dbReference type="Proteomes" id="UP000094578">
    <property type="component" value="Unassembled WGS sequence"/>
</dbReference>
<keyword evidence="3" id="KW-1185">Reference proteome</keyword>
<evidence type="ECO:0000313" key="2">
    <source>
        <dbReference type="EMBL" id="ODP29312.1"/>
    </source>
</evidence>
<feature type="chain" id="PRO_5009131359" description="Copper amine oxidase-like N-terminal domain-containing protein" evidence="1">
    <location>
        <begin position="27"/>
        <end position="361"/>
    </location>
</feature>
<gene>
    <name evidence="2" type="ORF">PTI45_01321</name>
</gene>
<dbReference type="AlphaFoldDB" id="A0A1E3L657"/>
<proteinExistence type="predicted"/>
<name>A0A1E3L657_9BACL</name>
<dbReference type="EMBL" id="MDER01000031">
    <property type="protein sequence ID" value="ODP29312.1"/>
    <property type="molecule type" value="Genomic_DNA"/>
</dbReference>
<protein>
    <recommendedName>
        <fullName evidence="4">Copper amine oxidase-like N-terminal domain-containing protein</fullName>
    </recommendedName>
</protein>
<sequence length="361" mass="41242">MKKGLLCLLSWIMVFVVIMPSHTTHAVNVKGSTYQSIFLFVNGTFQITQQYTQFVNNNKLYIPIKIMDRIPGITIQYGSPLTITGNKGSITVNESNSFAYAGVTYVMYKSLLAITDLDGKYASSAQSLFIWSDDEGKRASSEILTNISQLPAKYGYFIGQKIYPFYYPGAYWITNIRYASSSLYLTIQNKSGDTYEFNSPVSDLDFLLDSELTSFNQNWHGKFVWFDNRAYNGSGLNHLEKLTFIAVRVNDQNDAFVTLQKSNGKQVQIKLNRQYDTGMMLSDILWAKNPRTVYNWSNSVWTAISKNKLLSNMTREQVTLSWGEPSDKNTYQSSSLTYEQWIYSGAYLYFWNGRLSSAQSR</sequence>
<dbReference type="RefSeq" id="WP_069326746.1">
    <property type="nucleotide sequence ID" value="NZ_MDER01000031.1"/>
</dbReference>
<evidence type="ECO:0008006" key="4">
    <source>
        <dbReference type="Google" id="ProtNLM"/>
    </source>
</evidence>
<organism evidence="2 3">
    <name type="scientific">Paenibacillus nuruki</name>
    <dbReference type="NCBI Taxonomy" id="1886670"/>
    <lineage>
        <taxon>Bacteria</taxon>
        <taxon>Bacillati</taxon>
        <taxon>Bacillota</taxon>
        <taxon>Bacilli</taxon>
        <taxon>Bacillales</taxon>
        <taxon>Paenibacillaceae</taxon>
        <taxon>Paenibacillus</taxon>
    </lineage>
</organism>
<dbReference type="STRING" id="1886670.PTI45_01321"/>
<comment type="caution">
    <text evidence="2">The sequence shown here is derived from an EMBL/GenBank/DDBJ whole genome shotgun (WGS) entry which is preliminary data.</text>
</comment>